<dbReference type="EMBL" id="CP007034">
    <property type="protein sequence ID" value="AHF13836.1"/>
    <property type="molecule type" value="Genomic_DNA"/>
</dbReference>
<name>W0EXN0_9BACT</name>
<proteinExistence type="predicted"/>
<dbReference type="KEGG" id="bvs:BARVI_07910"/>
<evidence type="ECO:0000313" key="1">
    <source>
        <dbReference type="EMBL" id="AHF13836.1"/>
    </source>
</evidence>
<dbReference type="AlphaFoldDB" id="W0EXN0"/>
<organism evidence="1 2">
    <name type="scientific">Barnesiella viscericola DSM 18177</name>
    <dbReference type="NCBI Taxonomy" id="880074"/>
    <lineage>
        <taxon>Bacteria</taxon>
        <taxon>Pseudomonadati</taxon>
        <taxon>Bacteroidota</taxon>
        <taxon>Bacteroidia</taxon>
        <taxon>Bacteroidales</taxon>
        <taxon>Barnesiellaceae</taxon>
        <taxon>Barnesiella</taxon>
    </lineage>
</organism>
<dbReference type="STRING" id="880074.BARVI_07910"/>
<reference evidence="1 2" key="1">
    <citation type="submission" date="2013-12" db="EMBL/GenBank/DDBJ databases">
        <authorList>
            <consortium name="DOE Joint Genome Institute"/>
            <person name="Eisen J."/>
            <person name="Huntemann M."/>
            <person name="Han J."/>
            <person name="Chen A."/>
            <person name="Kyrpides N."/>
            <person name="Mavromatis K."/>
            <person name="Markowitz V."/>
            <person name="Palaniappan K."/>
            <person name="Ivanova N."/>
            <person name="Schaumberg A."/>
            <person name="Pati A."/>
            <person name="Liolios K."/>
            <person name="Nordberg H.P."/>
            <person name="Cantor M.N."/>
            <person name="Hua S.X."/>
            <person name="Woyke T."/>
        </authorList>
    </citation>
    <scope>NUCLEOTIDE SEQUENCE [LARGE SCALE GENOMIC DNA]</scope>
    <source>
        <strain evidence="2">DSM 18177</strain>
    </source>
</reference>
<accession>W0EXN0</accession>
<gene>
    <name evidence="1" type="ORF">BARVI_07910</name>
</gene>
<dbReference type="HOGENOM" id="CLU_2491548_0_0_10"/>
<keyword evidence="2" id="KW-1185">Reference proteome</keyword>
<evidence type="ECO:0000313" key="2">
    <source>
        <dbReference type="Proteomes" id="UP000018901"/>
    </source>
</evidence>
<sequence>MLHIIKGLKNDGRPMGRLHFHDKYSERERYANEKVKFFCSPPRINIGLFDKKHRKFRGKIFAKKPLFAILVAQKERKSWGNEYIWA</sequence>
<dbReference type="Proteomes" id="UP000018901">
    <property type="component" value="Chromosome"/>
</dbReference>
<protein>
    <submittedName>
        <fullName evidence="1">Uncharacterized protein</fullName>
    </submittedName>
</protein>